<dbReference type="Proteomes" id="UP000325313">
    <property type="component" value="Unassembled WGS sequence"/>
</dbReference>
<sequence>MYFPFLKLLSLWRAALSSTHISHFSFPNHSTAMSKSYCYYRCPHNPTCRDEHSIGNKPCQDCVGMNRYQVRYHTAREELHRACDPTCPVYKLDSEWLIRIAGVNL</sequence>
<organism evidence="2 3">
    <name type="scientific">Puccinia graminis f. sp. tritici</name>
    <dbReference type="NCBI Taxonomy" id="56615"/>
    <lineage>
        <taxon>Eukaryota</taxon>
        <taxon>Fungi</taxon>
        <taxon>Dikarya</taxon>
        <taxon>Basidiomycota</taxon>
        <taxon>Pucciniomycotina</taxon>
        <taxon>Pucciniomycetes</taxon>
        <taxon>Pucciniales</taxon>
        <taxon>Pucciniaceae</taxon>
        <taxon>Puccinia</taxon>
    </lineage>
</organism>
<dbReference type="AlphaFoldDB" id="A0A5B0SFC3"/>
<proteinExistence type="predicted"/>
<protein>
    <submittedName>
        <fullName evidence="2">Uncharacterized protein</fullName>
    </submittedName>
</protein>
<feature type="signal peptide" evidence="1">
    <location>
        <begin position="1"/>
        <end position="17"/>
    </location>
</feature>
<accession>A0A5B0SFC3</accession>
<evidence type="ECO:0000256" key="1">
    <source>
        <dbReference type="SAM" id="SignalP"/>
    </source>
</evidence>
<reference evidence="2 3" key="1">
    <citation type="submission" date="2019-05" db="EMBL/GenBank/DDBJ databases">
        <title>Emergence of the Ug99 lineage of the wheat stem rust pathogen through somatic hybridization.</title>
        <authorList>
            <person name="Li F."/>
            <person name="Upadhyaya N.M."/>
            <person name="Sperschneider J."/>
            <person name="Matny O."/>
            <person name="Nguyen-Phuc H."/>
            <person name="Mago R."/>
            <person name="Raley C."/>
            <person name="Miller M.E."/>
            <person name="Silverstein K.A.T."/>
            <person name="Henningsen E."/>
            <person name="Hirsch C.D."/>
            <person name="Visser B."/>
            <person name="Pretorius Z.A."/>
            <person name="Steffenson B.J."/>
            <person name="Schwessinger B."/>
            <person name="Dodds P.N."/>
            <person name="Figueroa M."/>
        </authorList>
    </citation>
    <scope>NUCLEOTIDE SEQUENCE [LARGE SCALE GENOMIC DNA]</scope>
    <source>
        <strain evidence="2 3">Ug99</strain>
    </source>
</reference>
<keyword evidence="1" id="KW-0732">Signal</keyword>
<dbReference type="EMBL" id="VDEP01000035">
    <property type="protein sequence ID" value="KAA1136492.1"/>
    <property type="molecule type" value="Genomic_DNA"/>
</dbReference>
<name>A0A5B0SFC3_PUCGR</name>
<evidence type="ECO:0000313" key="3">
    <source>
        <dbReference type="Proteomes" id="UP000325313"/>
    </source>
</evidence>
<gene>
    <name evidence="2" type="ORF">PGTUg99_033654</name>
</gene>
<feature type="chain" id="PRO_5022932029" evidence="1">
    <location>
        <begin position="18"/>
        <end position="105"/>
    </location>
</feature>
<evidence type="ECO:0000313" key="2">
    <source>
        <dbReference type="EMBL" id="KAA1136492.1"/>
    </source>
</evidence>
<comment type="caution">
    <text evidence="2">The sequence shown here is derived from an EMBL/GenBank/DDBJ whole genome shotgun (WGS) entry which is preliminary data.</text>
</comment>